<evidence type="ECO:0000256" key="2">
    <source>
        <dbReference type="ARBA" id="ARBA00006464"/>
    </source>
</evidence>
<dbReference type="Pfam" id="PF02397">
    <property type="entry name" value="Bac_transf"/>
    <property type="match status" value="1"/>
</dbReference>
<dbReference type="GO" id="GO:0000271">
    <property type="term" value="P:polysaccharide biosynthetic process"/>
    <property type="evidence" value="ECO:0007669"/>
    <property type="project" value="UniProtKB-KW"/>
</dbReference>
<dbReference type="OrthoDB" id="9808602at2"/>
<keyword evidence="6 9" id="KW-1133">Transmembrane helix</keyword>
<evidence type="ECO:0000313" key="12">
    <source>
        <dbReference type="Proteomes" id="UP000244817"/>
    </source>
</evidence>
<protein>
    <submittedName>
        <fullName evidence="11">Exopolysaccharide biosynthesis protein</fullName>
    </submittedName>
</protein>
<comment type="similarity">
    <text evidence="2">Belongs to the bacterial sugar transferase family.</text>
</comment>
<evidence type="ECO:0000256" key="8">
    <source>
        <dbReference type="ARBA" id="ARBA00023169"/>
    </source>
</evidence>
<dbReference type="GO" id="GO:0016780">
    <property type="term" value="F:phosphotransferase activity, for other substituted phosphate groups"/>
    <property type="evidence" value="ECO:0007669"/>
    <property type="project" value="TreeGrafter"/>
</dbReference>
<reference evidence="11 12" key="1">
    <citation type="submission" date="2018-04" db="EMBL/GenBank/DDBJ databases">
        <title>Pelagivirga bohaiensis gen. nov., sp. nov., a bacterium isolated from the Bohai Sea.</title>
        <authorList>
            <person name="Ji X."/>
        </authorList>
    </citation>
    <scope>NUCLEOTIDE SEQUENCE [LARGE SCALE GENOMIC DNA]</scope>
    <source>
        <strain evidence="11 12">BH-SD16</strain>
    </source>
</reference>
<sequence>MLDQNVEVPLAPDSTSFEKQFEKDNEQGPSRLYNVYGKRAFDIVLSLIALPFVIAILLPVVVVGLFTGGQVFFLQDRIGKDGRVFRCIKVRTMVVDADKRLAELCASDPAIAEEWETNQKLANDPRVNRWGKFLRKTSIDELPQVFNVLRGDMSFVGPRPFMASQKAMYMAAGGQHYFKVRPGISGNWQVEGRGDSSFLSRIAFDRAYVQRLSFREDLRITAKTLKVLLRMTGN</sequence>
<keyword evidence="5 9" id="KW-0812">Transmembrane</keyword>
<dbReference type="RefSeq" id="WP_108639308.1">
    <property type="nucleotide sequence ID" value="NZ_QCYG01000001.1"/>
</dbReference>
<proteinExistence type="inferred from homology"/>
<keyword evidence="4" id="KW-0808">Transferase</keyword>
<evidence type="ECO:0000256" key="6">
    <source>
        <dbReference type="ARBA" id="ARBA00022989"/>
    </source>
</evidence>
<dbReference type="PANTHER" id="PTHR30576">
    <property type="entry name" value="COLANIC BIOSYNTHESIS UDP-GLUCOSE LIPID CARRIER TRANSFERASE"/>
    <property type="match status" value="1"/>
</dbReference>
<evidence type="ECO:0000259" key="10">
    <source>
        <dbReference type="Pfam" id="PF02397"/>
    </source>
</evidence>
<keyword evidence="12" id="KW-1185">Reference proteome</keyword>
<comment type="caution">
    <text evidence="11">The sequence shown here is derived from an EMBL/GenBank/DDBJ whole genome shotgun (WGS) entry which is preliminary data.</text>
</comment>
<keyword evidence="7 9" id="KW-0472">Membrane</keyword>
<feature type="domain" description="Bacterial sugar transferase" evidence="10">
    <location>
        <begin position="38"/>
        <end position="229"/>
    </location>
</feature>
<keyword evidence="3" id="KW-1003">Cell membrane</keyword>
<evidence type="ECO:0000256" key="9">
    <source>
        <dbReference type="SAM" id="Phobius"/>
    </source>
</evidence>
<dbReference type="InterPro" id="IPR003362">
    <property type="entry name" value="Bact_transf"/>
</dbReference>
<dbReference type="AlphaFoldDB" id="A0A2T7G159"/>
<evidence type="ECO:0000256" key="3">
    <source>
        <dbReference type="ARBA" id="ARBA00022475"/>
    </source>
</evidence>
<gene>
    <name evidence="11" type="ORF">DC363_01255</name>
</gene>
<comment type="subcellular location">
    <subcellularLocation>
        <location evidence="1">Cell membrane</location>
    </subcellularLocation>
</comment>
<evidence type="ECO:0000256" key="5">
    <source>
        <dbReference type="ARBA" id="ARBA00022692"/>
    </source>
</evidence>
<evidence type="ECO:0000256" key="7">
    <source>
        <dbReference type="ARBA" id="ARBA00023136"/>
    </source>
</evidence>
<accession>A0A2T7G159</accession>
<dbReference type="GO" id="GO:0005886">
    <property type="term" value="C:plasma membrane"/>
    <property type="evidence" value="ECO:0007669"/>
    <property type="project" value="UniProtKB-SubCell"/>
</dbReference>
<evidence type="ECO:0000256" key="4">
    <source>
        <dbReference type="ARBA" id="ARBA00022679"/>
    </source>
</evidence>
<evidence type="ECO:0000256" key="1">
    <source>
        <dbReference type="ARBA" id="ARBA00004236"/>
    </source>
</evidence>
<dbReference type="PANTHER" id="PTHR30576:SF4">
    <property type="entry name" value="UNDECAPRENYL-PHOSPHATE GALACTOSE PHOSPHOTRANSFERASE"/>
    <property type="match status" value="1"/>
</dbReference>
<name>A0A2T7G159_9RHOB</name>
<evidence type="ECO:0000313" key="11">
    <source>
        <dbReference type="EMBL" id="PVA08154.1"/>
    </source>
</evidence>
<feature type="transmembrane region" description="Helical" evidence="9">
    <location>
        <begin position="43"/>
        <end position="73"/>
    </location>
</feature>
<keyword evidence="8" id="KW-0270">Exopolysaccharide synthesis</keyword>
<dbReference type="Proteomes" id="UP000244817">
    <property type="component" value="Unassembled WGS sequence"/>
</dbReference>
<organism evidence="11 12">
    <name type="scientific">Thalassorhabdomicrobium marinisediminis</name>
    <dbReference type="NCBI Taxonomy" id="2170577"/>
    <lineage>
        <taxon>Bacteria</taxon>
        <taxon>Pseudomonadati</taxon>
        <taxon>Pseudomonadota</taxon>
        <taxon>Alphaproteobacteria</taxon>
        <taxon>Rhodobacterales</taxon>
        <taxon>Paracoccaceae</taxon>
        <taxon>Thalassorhabdomicrobium</taxon>
    </lineage>
</organism>
<dbReference type="EMBL" id="QCYG01000001">
    <property type="protein sequence ID" value="PVA08154.1"/>
    <property type="molecule type" value="Genomic_DNA"/>
</dbReference>